<feature type="compositionally biased region" description="Polar residues" evidence="1">
    <location>
        <begin position="243"/>
        <end position="257"/>
    </location>
</feature>
<dbReference type="InterPro" id="IPR017248">
    <property type="entry name" value="HAX-1"/>
</dbReference>
<dbReference type="PANTHER" id="PTHR14938:SF2">
    <property type="entry name" value="HCLS1-ASSOCIATED PROTEIN X-1"/>
    <property type="match status" value="1"/>
</dbReference>
<dbReference type="Ensembl" id="ENSPKIT00000014433.1">
    <property type="protein sequence ID" value="ENSPKIP00000033543.1"/>
    <property type="gene ID" value="ENSPKIG00000013156.1"/>
</dbReference>
<keyword evidence="3" id="KW-1185">Reference proteome</keyword>
<name>A0A3B3STA6_9TELE</name>
<dbReference type="PIRSF" id="PIRSF037634">
    <property type="entry name" value="HS1-associating_X-1"/>
    <property type="match status" value="1"/>
</dbReference>
<dbReference type="GO" id="GO:0005739">
    <property type="term" value="C:mitochondrion"/>
    <property type="evidence" value="ECO:0007669"/>
    <property type="project" value="TreeGrafter"/>
</dbReference>
<reference evidence="2" key="2">
    <citation type="submission" date="2025-09" db="UniProtKB">
        <authorList>
            <consortium name="Ensembl"/>
        </authorList>
    </citation>
    <scope>IDENTIFICATION</scope>
</reference>
<evidence type="ECO:0000313" key="2">
    <source>
        <dbReference type="Ensembl" id="ENSPKIP00000033543.1"/>
    </source>
</evidence>
<dbReference type="GeneTree" id="ENSGT00390000018324"/>
<feature type="compositionally biased region" description="Acidic residues" evidence="1">
    <location>
        <begin position="34"/>
        <end position="45"/>
    </location>
</feature>
<organism evidence="2 3">
    <name type="scientific">Paramormyrops kingsleyae</name>
    <dbReference type="NCBI Taxonomy" id="1676925"/>
    <lineage>
        <taxon>Eukaryota</taxon>
        <taxon>Metazoa</taxon>
        <taxon>Chordata</taxon>
        <taxon>Craniata</taxon>
        <taxon>Vertebrata</taxon>
        <taxon>Euteleostomi</taxon>
        <taxon>Actinopterygii</taxon>
        <taxon>Neopterygii</taxon>
        <taxon>Teleostei</taxon>
        <taxon>Osteoglossocephala</taxon>
        <taxon>Osteoglossomorpha</taxon>
        <taxon>Osteoglossiformes</taxon>
        <taxon>Mormyridae</taxon>
        <taxon>Paramormyrops</taxon>
    </lineage>
</organism>
<dbReference type="Proteomes" id="UP000261540">
    <property type="component" value="Unplaced"/>
</dbReference>
<protein>
    <submittedName>
        <fullName evidence="2">HCLS1 associated protein X-1</fullName>
    </submittedName>
</protein>
<evidence type="ECO:0000313" key="3">
    <source>
        <dbReference type="Proteomes" id="UP000261540"/>
    </source>
</evidence>
<proteinExistence type="predicted"/>
<dbReference type="PANTHER" id="PTHR14938">
    <property type="entry name" value="HCLS1-ASSOCIATED PROTEIN X-1"/>
    <property type="match status" value="1"/>
</dbReference>
<dbReference type="GO" id="GO:0030136">
    <property type="term" value="C:clathrin-coated vesicle"/>
    <property type="evidence" value="ECO:0007669"/>
    <property type="project" value="TreeGrafter"/>
</dbReference>
<dbReference type="GO" id="GO:0015629">
    <property type="term" value="C:actin cytoskeleton"/>
    <property type="evidence" value="ECO:0007669"/>
    <property type="project" value="TreeGrafter"/>
</dbReference>
<dbReference type="AlphaFoldDB" id="A0A3B3STA6"/>
<feature type="region of interest" description="Disordered" evidence="1">
    <location>
        <begin position="224"/>
        <end position="268"/>
    </location>
</feature>
<feature type="compositionally biased region" description="Pro residues" evidence="1">
    <location>
        <begin position="143"/>
        <end position="153"/>
    </location>
</feature>
<sequence>MSIFDLFRGFFGVPGGRYSGSGRRDPFFDGLTHDDDEDDDEDDDFGSAYEARQHDPFDDALRFGFSFGPSGFRIEEPQVFGQVLQEMEEVFSFLNTWDRQPGFRHFGVPQIEAPPPEDNMEHSGRGGKAGSLRDFMLKSPDQPAAPPTDPPPSRHWMPFSKVHHAMILDTYGNPCFTIHCHLFSDLDSQVSTKGLEEILSPSPTPSQPTVRSFSQSVMITKVVTPDGAVEERRTVRDSHGNEETTITRSRGPQSQQEPPEPDGLGDASSIFSKFFGGFRG</sequence>
<dbReference type="GO" id="GO:0030833">
    <property type="term" value="P:regulation of actin filament polymerization"/>
    <property type="evidence" value="ECO:0007669"/>
    <property type="project" value="TreeGrafter"/>
</dbReference>
<reference evidence="2" key="1">
    <citation type="submission" date="2025-08" db="UniProtKB">
        <authorList>
            <consortium name="Ensembl"/>
        </authorList>
    </citation>
    <scope>IDENTIFICATION</scope>
</reference>
<feature type="region of interest" description="Disordered" evidence="1">
    <location>
        <begin position="114"/>
        <end position="156"/>
    </location>
</feature>
<dbReference type="GO" id="GO:0043066">
    <property type="term" value="P:negative regulation of apoptotic process"/>
    <property type="evidence" value="ECO:0007669"/>
    <property type="project" value="InterPro"/>
</dbReference>
<evidence type="ECO:0000256" key="1">
    <source>
        <dbReference type="SAM" id="MobiDB-lite"/>
    </source>
</evidence>
<accession>A0A3B3STA6</accession>
<dbReference type="GO" id="GO:0016324">
    <property type="term" value="C:apical plasma membrane"/>
    <property type="evidence" value="ECO:0007669"/>
    <property type="project" value="TreeGrafter"/>
</dbReference>
<dbReference type="GO" id="GO:0016529">
    <property type="term" value="C:sarcoplasmic reticulum"/>
    <property type="evidence" value="ECO:0007669"/>
    <property type="project" value="TreeGrafter"/>
</dbReference>
<feature type="compositionally biased region" description="Basic and acidic residues" evidence="1">
    <location>
        <begin position="229"/>
        <end position="242"/>
    </location>
</feature>
<feature type="region of interest" description="Disordered" evidence="1">
    <location>
        <begin position="28"/>
        <end position="48"/>
    </location>
</feature>